<evidence type="ECO:0000313" key="3">
    <source>
        <dbReference type="Proteomes" id="UP000095281"/>
    </source>
</evidence>
<accession>A0A1I8C075</accession>
<proteinExistence type="predicted"/>
<feature type="signal peptide" evidence="2">
    <location>
        <begin position="1"/>
        <end position="19"/>
    </location>
</feature>
<dbReference type="AlphaFoldDB" id="A0A1I8C075"/>
<reference evidence="4" key="1">
    <citation type="submission" date="2016-11" db="UniProtKB">
        <authorList>
            <consortium name="WormBaseParasite"/>
        </authorList>
    </citation>
    <scope>IDENTIFICATION</scope>
</reference>
<keyword evidence="2" id="KW-0732">Signal</keyword>
<dbReference type="WBParaSite" id="MhA1_Contig88.frz3.gene16">
    <property type="protein sequence ID" value="MhA1_Contig88.frz3.gene16"/>
    <property type="gene ID" value="MhA1_Contig88.frz3.gene16"/>
</dbReference>
<keyword evidence="3" id="KW-1185">Reference proteome</keyword>
<evidence type="ECO:0000256" key="2">
    <source>
        <dbReference type="SAM" id="SignalP"/>
    </source>
</evidence>
<evidence type="ECO:0000313" key="4">
    <source>
        <dbReference type="WBParaSite" id="MhA1_Contig88.frz3.gene16"/>
    </source>
</evidence>
<evidence type="ECO:0000256" key="1">
    <source>
        <dbReference type="SAM" id="MobiDB-lite"/>
    </source>
</evidence>
<feature type="region of interest" description="Disordered" evidence="1">
    <location>
        <begin position="23"/>
        <end position="99"/>
    </location>
</feature>
<sequence>MNISIILFLLLLITPIFRGGPRKFIRGPPGSGRGSQRQEDQHEDDAVGGGSRTGTSNQGNTRSGDTTTGTNHQDVATGSGMPSSQGEPQQNPFELQGLGDPFFNIQFDPSFQPFPVEDYYPPIYPPSYYQINQPAQQTNPTFFENENFNIWPENKRPKQKGSQKERAFKKIKELGYTLQEIEVLSFGNKIRGKCNLCKDYNEREFGFEINNQKGVEECIDNHVNSQNHQLAMEHIKKPGNNRQKFLLFIKNYRK</sequence>
<name>A0A1I8C075_MELHA</name>
<organism evidence="3 4">
    <name type="scientific">Meloidogyne hapla</name>
    <name type="common">Root-knot nematode worm</name>
    <dbReference type="NCBI Taxonomy" id="6305"/>
    <lineage>
        <taxon>Eukaryota</taxon>
        <taxon>Metazoa</taxon>
        <taxon>Ecdysozoa</taxon>
        <taxon>Nematoda</taxon>
        <taxon>Chromadorea</taxon>
        <taxon>Rhabditida</taxon>
        <taxon>Tylenchina</taxon>
        <taxon>Tylenchomorpha</taxon>
        <taxon>Tylenchoidea</taxon>
        <taxon>Meloidogynidae</taxon>
        <taxon>Meloidogyninae</taxon>
        <taxon>Meloidogyne</taxon>
    </lineage>
</organism>
<feature type="compositionally biased region" description="Polar residues" evidence="1">
    <location>
        <begin position="53"/>
        <end position="93"/>
    </location>
</feature>
<protein>
    <submittedName>
        <fullName evidence="4">Uncharacterized protein</fullName>
    </submittedName>
</protein>
<feature type="chain" id="PRO_5009316340" evidence="2">
    <location>
        <begin position="20"/>
        <end position="254"/>
    </location>
</feature>
<dbReference type="Proteomes" id="UP000095281">
    <property type="component" value="Unplaced"/>
</dbReference>